<evidence type="ECO:0000256" key="1">
    <source>
        <dbReference type="SAM" id="MobiDB-lite"/>
    </source>
</evidence>
<feature type="region of interest" description="Disordered" evidence="1">
    <location>
        <begin position="163"/>
        <end position="191"/>
    </location>
</feature>
<name>A0A5C6G4L0_METRR</name>
<evidence type="ECO:0000313" key="2">
    <source>
        <dbReference type="EMBL" id="TWU72147.1"/>
    </source>
</evidence>
<organism evidence="2 3">
    <name type="scientific">Metarhizium rileyi (strain RCEF 4871)</name>
    <name type="common">Nomuraea rileyi</name>
    <dbReference type="NCBI Taxonomy" id="1649241"/>
    <lineage>
        <taxon>Eukaryota</taxon>
        <taxon>Fungi</taxon>
        <taxon>Dikarya</taxon>
        <taxon>Ascomycota</taxon>
        <taxon>Pezizomycotina</taxon>
        <taxon>Sordariomycetes</taxon>
        <taxon>Hypocreomycetidae</taxon>
        <taxon>Hypocreales</taxon>
        <taxon>Clavicipitaceae</taxon>
        <taxon>Metarhizium</taxon>
    </lineage>
</organism>
<gene>
    <name evidence="2" type="ORF">ED733_003384</name>
</gene>
<comment type="caution">
    <text evidence="2">The sequence shown here is derived from an EMBL/GenBank/DDBJ whole genome shotgun (WGS) entry which is preliminary data.</text>
</comment>
<sequence length="191" mass="21935">MLQERDVHPGYSFTSTLKGRIKRPLAPHCPTTAIQRYNNNADEKFPGGTRSLLASNRRLDFDPVALIKSHIKHISMCLIDCRTLVCPTCLKITWQSRYFIALPGLPLRCSGMNIYYHPTYRAECGCFFQADGIYDEMYWVHVAVITPSLYTYQQFVPFQNPGSGHDGTMSRPRGRHNGGKHKPRWSRSEKR</sequence>
<feature type="compositionally biased region" description="Basic residues" evidence="1">
    <location>
        <begin position="172"/>
        <end position="185"/>
    </location>
</feature>
<dbReference type="AlphaFoldDB" id="A0A5C6G4L0"/>
<protein>
    <submittedName>
        <fullName evidence="2">Uncharacterized protein</fullName>
    </submittedName>
</protein>
<proteinExistence type="predicted"/>
<evidence type="ECO:0000313" key="3">
    <source>
        <dbReference type="Proteomes" id="UP000317257"/>
    </source>
</evidence>
<reference evidence="3" key="1">
    <citation type="submission" date="2018-12" db="EMBL/GenBank/DDBJ databases">
        <title>The complete genome of Metarhizium rileyi, a key fungal pathogen of Lepidoptera.</title>
        <authorList>
            <person name="Binneck E."/>
            <person name="Lastra C.C.L."/>
            <person name="Sosa-Gomez D.R."/>
        </authorList>
    </citation>
    <scope>NUCLEOTIDE SEQUENCE [LARGE SCALE GENOMIC DNA]</scope>
    <source>
        <strain evidence="3">Cep018-CH2</strain>
    </source>
</reference>
<dbReference type="Proteomes" id="UP000317257">
    <property type="component" value="Unassembled WGS sequence"/>
</dbReference>
<accession>A0A5C6G4L0</accession>
<dbReference type="EMBL" id="SBHS01000032">
    <property type="protein sequence ID" value="TWU72147.1"/>
    <property type="molecule type" value="Genomic_DNA"/>
</dbReference>